<proteinExistence type="predicted"/>
<evidence type="ECO:0000313" key="1">
    <source>
        <dbReference type="EMBL" id="KEF30779.1"/>
    </source>
</evidence>
<dbReference type="RefSeq" id="WP_051669091.1">
    <property type="nucleotide sequence ID" value="NZ_ANIE01000007.1"/>
</dbReference>
<gene>
    <name evidence="1" type="ORF">D777_02721</name>
</gene>
<dbReference type="AlphaFoldDB" id="A0A072MZC0"/>
<dbReference type="PATRIC" id="fig|1137280.3.peg.2538"/>
<sequence length="265" mass="28066">MLNRQRRFLLLLLALFTGLCEGVSGDEQARSAVYTGVGQQSLAERFPDAARWLELENDGRALGLMFPEQDPPAAGAALILADVGETAASGLAGDLGRHLAERGWAALTLGMEAPGPGLQRLLEQPVVASDAGDEAKSDGGEQGGSSVMIDMMDESGTGNDPLERHYAHVRKLVEAGLADLAGQGYQRIALVGVGHACNYLVEEAWEGTEPVGLIWVEPVFYPTQKLAVAERRKAANGLQVLELELSGEAMASRIAAWLTKTSTSG</sequence>
<protein>
    <recommendedName>
        <fullName evidence="3">DUF3530 family protein</fullName>
    </recommendedName>
</protein>
<dbReference type="Proteomes" id="UP000035057">
    <property type="component" value="Unassembled WGS sequence"/>
</dbReference>
<evidence type="ECO:0008006" key="3">
    <source>
        <dbReference type="Google" id="ProtNLM"/>
    </source>
</evidence>
<comment type="caution">
    <text evidence="1">The sequence shown here is derived from an EMBL/GenBank/DDBJ whole genome shotgun (WGS) entry which is preliminary data.</text>
</comment>
<dbReference type="OrthoDB" id="6367133at2"/>
<name>A0A072MZC0_9GAMM</name>
<dbReference type="InterPro" id="IPR022529">
    <property type="entry name" value="DUF3530"/>
</dbReference>
<dbReference type="Pfam" id="PF12048">
    <property type="entry name" value="DUF3530"/>
    <property type="match status" value="1"/>
</dbReference>
<dbReference type="STRING" id="1137280.D777_02721"/>
<dbReference type="EMBL" id="ANIE01000007">
    <property type="protein sequence ID" value="KEF30779.1"/>
    <property type="molecule type" value="Genomic_DNA"/>
</dbReference>
<accession>A0A072MZC0</accession>
<reference evidence="1 2" key="1">
    <citation type="submission" date="2012-12" db="EMBL/GenBank/DDBJ databases">
        <title>Genome assembly of Marinobacter sp. AK21.</title>
        <authorList>
            <person name="Khatri I."/>
            <person name="Kumar R."/>
            <person name="Vaidya B."/>
            <person name="Subramanian S."/>
            <person name="Pinnaka A."/>
        </authorList>
    </citation>
    <scope>NUCLEOTIDE SEQUENCE [LARGE SCALE GENOMIC DNA]</scope>
    <source>
        <strain evidence="1 2">AK21</strain>
    </source>
</reference>
<organism evidence="1 2">
    <name type="scientific">Marinobacter nitratireducens</name>
    <dbReference type="NCBI Taxonomy" id="1137280"/>
    <lineage>
        <taxon>Bacteria</taxon>
        <taxon>Pseudomonadati</taxon>
        <taxon>Pseudomonadota</taxon>
        <taxon>Gammaproteobacteria</taxon>
        <taxon>Pseudomonadales</taxon>
        <taxon>Marinobacteraceae</taxon>
        <taxon>Marinobacter</taxon>
    </lineage>
</organism>
<keyword evidence="2" id="KW-1185">Reference proteome</keyword>
<evidence type="ECO:0000313" key="2">
    <source>
        <dbReference type="Proteomes" id="UP000035057"/>
    </source>
</evidence>